<keyword evidence="5" id="KW-0067">ATP-binding</keyword>
<dbReference type="PANTHER" id="PTHR12400:SF51">
    <property type="entry name" value="INOSITOL POLYPHOSPHATE MULTIKINASE"/>
    <property type="match status" value="1"/>
</dbReference>
<dbReference type="VEuPathDB" id="GiardiaDB:DHA2_151039"/>
<keyword evidence="2 8" id="KW-0808">Transferase</keyword>
<dbReference type="Pfam" id="PF03770">
    <property type="entry name" value="IPK"/>
    <property type="match status" value="1"/>
</dbReference>
<evidence type="ECO:0000256" key="1">
    <source>
        <dbReference type="ARBA" id="ARBA00007374"/>
    </source>
</evidence>
<dbReference type="GO" id="GO:0005524">
    <property type="term" value="F:ATP binding"/>
    <property type="evidence" value="ECO:0007669"/>
    <property type="project" value="UniProtKB-KW"/>
</dbReference>
<name>A8W2F0_GIAIN</name>
<dbReference type="VEuPathDB" id="GiardiaDB:GL50581_1374"/>
<evidence type="ECO:0000313" key="9">
    <source>
        <dbReference type="EMBL" id="ABW38758.1"/>
    </source>
</evidence>
<dbReference type="GO" id="GO:0008440">
    <property type="term" value="F:inositol-1,4,5-trisphosphate 3-kinase activity"/>
    <property type="evidence" value="ECO:0007669"/>
    <property type="project" value="TreeGrafter"/>
</dbReference>
<dbReference type="EC" id="2.7.-.-" evidence="8"/>
<dbReference type="InterPro" id="IPR038286">
    <property type="entry name" value="IPK_sf"/>
</dbReference>
<evidence type="ECO:0000256" key="8">
    <source>
        <dbReference type="RuleBase" id="RU363090"/>
    </source>
</evidence>
<dbReference type="Gene3D" id="3.30.470.160">
    <property type="entry name" value="Inositol polyphosphate kinase"/>
    <property type="match status" value="1"/>
</dbReference>
<evidence type="ECO:0000256" key="2">
    <source>
        <dbReference type="ARBA" id="ARBA00022679"/>
    </source>
</evidence>
<keyword evidence="4 8" id="KW-0418">Kinase</keyword>
<dbReference type="PANTHER" id="PTHR12400">
    <property type="entry name" value="INOSITOL POLYPHOSPHATE KINASE"/>
    <property type="match status" value="1"/>
</dbReference>
<reference evidence="9" key="1">
    <citation type="journal article" date="2007" name="Curr. Biol.">
        <title>Population genetics provides evidence for recombination in Giardia.</title>
        <authorList>
            <person name="Cooper M.A."/>
            <person name="Adam R.D."/>
            <person name="Worobey M."/>
            <person name="Sterling C.R."/>
        </authorList>
    </citation>
    <scope>NUCLEOTIDE SEQUENCE</scope>
    <source>
        <strain evidence="9">246</strain>
    </source>
</reference>
<dbReference type="InterPro" id="IPR005522">
    <property type="entry name" value="IPK"/>
</dbReference>
<dbReference type="GO" id="GO:0047326">
    <property type="term" value="F:inositol-1,3,4,6-tetrakisphosphate 5-kinase activity"/>
    <property type="evidence" value="ECO:0007669"/>
    <property type="project" value="RHEA"/>
</dbReference>
<comment type="catalytic activity">
    <reaction evidence="6">
        <text>1D-myo-inositol 1,4,5-trisphosphate + 2 ATP = 1D-myo-inositol 1,3,4,5,6-pentakisphosphate + 2 ADP + 2 H(+)</text>
        <dbReference type="Rhea" id="RHEA:32359"/>
        <dbReference type="ChEBI" id="CHEBI:15378"/>
        <dbReference type="ChEBI" id="CHEBI:30616"/>
        <dbReference type="ChEBI" id="CHEBI:57733"/>
        <dbReference type="ChEBI" id="CHEBI:203600"/>
        <dbReference type="ChEBI" id="CHEBI:456216"/>
        <dbReference type="EC" id="2.7.1.151"/>
    </reaction>
</comment>
<dbReference type="VEuPathDB" id="GiardiaDB:QR46_3918"/>
<accession>A8W2F0</accession>
<evidence type="ECO:0000256" key="3">
    <source>
        <dbReference type="ARBA" id="ARBA00022741"/>
    </source>
</evidence>
<dbReference type="EMBL" id="EU188638">
    <property type="protein sequence ID" value="ABW38758.1"/>
    <property type="molecule type" value="Genomic_DNA"/>
</dbReference>
<evidence type="ECO:0000256" key="4">
    <source>
        <dbReference type="ARBA" id="ARBA00022777"/>
    </source>
</evidence>
<evidence type="ECO:0000256" key="5">
    <source>
        <dbReference type="ARBA" id="ARBA00022840"/>
    </source>
</evidence>
<keyword evidence="3" id="KW-0547">Nucleotide-binding</keyword>
<sequence length="309" mass="33999">MASPPKASYRLSNLHVNLFRNVYLISTDGSLFFKASSMQELRIYRQLAMAHSQLLSFVPSLVGIYKCKEDALDLIMDLSGDLCSVDFGALESLLATATKCRTFNCHEPIFTALKNLHNSNDTHSKIYFMDLKLGFITFPLGAQQSKIRSQEAKARDTTTSTHGVRLMGAVLPARSRTSTTESVLLTKTEGRACSYDDILAHLCTLFPDRRSLGQLVARLQALSASLLGECLHMCGPSLLISSTHQGQIDNHASHNALPSVFLVDFAHTYTRDQAVALCTDRHILSTTASTTIAACIESLSHNLQVYHAF</sequence>
<dbReference type="AlphaFoldDB" id="A8W2F0"/>
<dbReference type="GO" id="GO:0005634">
    <property type="term" value="C:nucleus"/>
    <property type="evidence" value="ECO:0007669"/>
    <property type="project" value="TreeGrafter"/>
</dbReference>
<evidence type="ECO:0000256" key="6">
    <source>
        <dbReference type="ARBA" id="ARBA00036164"/>
    </source>
</evidence>
<dbReference type="GO" id="GO:0005737">
    <property type="term" value="C:cytoplasm"/>
    <property type="evidence" value="ECO:0007669"/>
    <property type="project" value="TreeGrafter"/>
</dbReference>
<evidence type="ECO:0000256" key="7">
    <source>
        <dbReference type="ARBA" id="ARBA00036525"/>
    </source>
</evidence>
<protein>
    <recommendedName>
        <fullName evidence="8">Kinase</fullName>
        <ecNumber evidence="8">2.7.-.-</ecNumber>
    </recommendedName>
</protein>
<dbReference type="SUPFAM" id="SSF56104">
    <property type="entry name" value="SAICAR synthase-like"/>
    <property type="match status" value="1"/>
</dbReference>
<comment type="similarity">
    <text evidence="1 8">Belongs to the inositol phosphokinase (IPK) family.</text>
</comment>
<organism evidence="9">
    <name type="scientific">Giardia intestinalis</name>
    <name type="common">Giardia lamblia</name>
    <dbReference type="NCBI Taxonomy" id="5741"/>
    <lineage>
        <taxon>Eukaryota</taxon>
        <taxon>Metamonada</taxon>
        <taxon>Diplomonadida</taxon>
        <taxon>Hexamitidae</taxon>
        <taxon>Giardiinae</taxon>
        <taxon>Giardia</taxon>
    </lineage>
</organism>
<comment type="catalytic activity">
    <reaction evidence="7">
        <text>1D-myo-inositol 1,3,4,6-tetrakisphosphate + ATP = 1D-myo-inositol 1,3,4,5,6-pentakisphosphate + ADP + H(+)</text>
        <dbReference type="Rhea" id="RHEA:12717"/>
        <dbReference type="ChEBI" id="CHEBI:15378"/>
        <dbReference type="ChEBI" id="CHEBI:30616"/>
        <dbReference type="ChEBI" id="CHEBI:57660"/>
        <dbReference type="ChEBI" id="CHEBI:57733"/>
        <dbReference type="ChEBI" id="CHEBI:456216"/>
        <dbReference type="EC" id="2.7.1.140"/>
    </reaction>
</comment>
<dbReference type="VEuPathDB" id="GiardiaDB:GL50803_0011218"/>
<dbReference type="GO" id="GO:0032958">
    <property type="term" value="P:inositol phosphate biosynthetic process"/>
    <property type="evidence" value="ECO:0007669"/>
    <property type="project" value="InterPro"/>
</dbReference>
<proteinExistence type="inferred from homology"/>